<accession>A0A662ZBK3</accession>
<organism evidence="1 2">
    <name type="scientific">Succinivibrio dextrinosolvens</name>
    <dbReference type="NCBI Taxonomy" id="83771"/>
    <lineage>
        <taxon>Bacteria</taxon>
        <taxon>Pseudomonadati</taxon>
        <taxon>Pseudomonadota</taxon>
        <taxon>Gammaproteobacteria</taxon>
        <taxon>Aeromonadales</taxon>
        <taxon>Succinivibrionaceae</taxon>
        <taxon>Succinivibrio</taxon>
    </lineage>
</organism>
<protein>
    <recommendedName>
        <fullName evidence="3">PD-(D/E)XK nuclease superfamily protein</fullName>
    </recommendedName>
</protein>
<proteinExistence type="predicted"/>
<dbReference type="EMBL" id="FOSF01000057">
    <property type="protein sequence ID" value="SFK34103.1"/>
    <property type="molecule type" value="Genomic_DNA"/>
</dbReference>
<gene>
    <name evidence="1" type="ORF">SAMN04487865_105715</name>
</gene>
<evidence type="ECO:0008006" key="3">
    <source>
        <dbReference type="Google" id="ProtNLM"/>
    </source>
</evidence>
<evidence type="ECO:0000313" key="2">
    <source>
        <dbReference type="Proteomes" id="UP000243374"/>
    </source>
</evidence>
<keyword evidence="2" id="KW-1185">Reference proteome</keyword>
<dbReference type="AlphaFoldDB" id="A0A662ZBK3"/>
<reference evidence="1 2" key="1">
    <citation type="submission" date="2016-10" db="EMBL/GenBank/DDBJ databases">
        <authorList>
            <person name="Varghese N."/>
            <person name="Submissions S."/>
        </authorList>
    </citation>
    <scope>NUCLEOTIDE SEQUENCE [LARGE SCALE GENOMIC DNA]</scope>
    <source>
        <strain evidence="1 2">22B</strain>
    </source>
</reference>
<name>A0A662ZBK3_9GAMM</name>
<dbReference type="Proteomes" id="UP000243374">
    <property type="component" value="Unassembled WGS sequence"/>
</dbReference>
<sequence length="77" mass="8765">MNEMALNLVLFAKLEIMAIINTYVKMQQSVQVLKDGERFPDLVITVNKGLPDECIYLIELKYLTKTEARDKSSDSAL</sequence>
<evidence type="ECO:0000313" key="1">
    <source>
        <dbReference type="EMBL" id="SFK34103.1"/>
    </source>
</evidence>